<dbReference type="Proteomes" id="UP000008068">
    <property type="component" value="Unassembled WGS sequence"/>
</dbReference>
<proteinExistence type="predicted"/>
<dbReference type="InParanoid" id="G0MEN3"/>
<keyword evidence="3" id="KW-1185">Reference proteome</keyword>
<name>G0MEN3_CAEBE</name>
<dbReference type="STRING" id="135651.G0MEN3"/>
<dbReference type="PANTHER" id="PTHR21824">
    <property type="entry name" value="TRANSMEMBRANE PROTEIN 177"/>
    <property type="match status" value="1"/>
</dbReference>
<reference evidence="3" key="1">
    <citation type="submission" date="2011-07" db="EMBL/GenBank/DDBJ databases">
        <authorList>
            <consortium name="Caenorhabditis brenneri Sequencing and Analysis Consortium"/>
            <person name="Wilson R.K."/>
        </authorList>
    </citation>
    <scope>NUCLEOTIDE SEQUENCE [LARGE SCALE GENOMIC DNA]</scope>
    <source>
        <strain evidence="3">PB2801</strain>
    </source>
</reference>
<dbReference type="FunCoup" id="G0MEN3">
    <property type="interactions" value="3"/>
</dbReference>
<feature type="transmembrane region" description="Helical" evidence="1">
    <location>
        <begin position="190"/>
        <end position="209"/>
    </location>
</feature>
<dbReference type="PANTHER" id="PTHR21824:SF3">
    <property type="entry name" value="DUF5683 DOMAIN-CONTAINING PROTEIN"/>
    <property type="match status" value="1"/>
</dbReference>
<keyword evidence="1" id="KW-0472">Membrane</keyword>
<dbReference type="EMBL" id="GL379791">
    <property type="protein sequence ID" value="EGT52113.1"/>
    <property type="molecule type" value="Genomic_DNA"/>
</dbReference>
<dbReference type="HOGENOM" id="CLU_079988_0_0_1"/>
<dbReference type="AlphaFoldDB" id="G0MEN3"/>
<evidence type="ECO:0000313" key="3">
    <source>
        <dbReference type="Proteomes" id="UP000008068"/>
    </source>
</evidence>
<dbReference type="GO" id="GO:0016020">
    <property type="term" value="C:membrane"/>
    <property type="evidence" value="ECO:0007669"/>
    <property type="project" value="TreeGrafter"/>
</dbReference>
<dbReference type="InterPro" id="IPR026620">
    <property type="entry name" value="TMEM177"/>
</dbReference>
<dbReference type="eggNOG" id="ENOG502RAQN">
    <property type="taxonomic scope" value="Eukaryota"/>
</dbReference>
<gene>
    <name evidence="2" type="ORF">CAEBREN_03747</name>
</gene>
<evidence type="ECO:0000256" key="1">
    <source>
        <dbReference type="SAM" id="Phobius"/>
    </source>
</evidence>
<keyword evidence="1" id="KW-0812">Transmembrane</keyword>
<evidence type="ECO:0000313" key="2">
    <source>
        <dbReference type="EMBL" id="EGT52113.1"/>
    </source>
</evidence>
<keyword evidence="1" id="KW-1133">Transmembrane helix</keyword>
<dbReference type="OMA" id="EWRGGFY"/>
<organism evidence="3">
    <name type="scientific">Caenorhabditis brenneri</name>
    <name type="common">Nematode worm</name>
    <dbReference type="NCBI Taxonomy" id="135651"/>
    <lineage>
        <taxon>Eukaryota</taxon>
        <taxon>Metazoa</taxon>
        <taxon>Ecdysozoa</taxon>
        <taxon>Nematoda</taxon>
        <taxon>Chromadorea</taxon>
        <taxon>Rhabditida</taxon>
        <taxon>Rhabditina</taxon>
        <taxon>Rhabditomorpha</taxon>
        <taxon>Rhabditoidea</taxon>
        <taxon>Rhabditidae</taxon>
        <taxon>Peloderinae</taxon>
        <taxon>Caenorhabditis</taxon>
    </lineage>
</organism>
<feature type="transmembrane region" description="Helical" evidence="1">
    <location>
        <begin position="165"/>
        <end position="184"/>
    </location>
</feature>
<dbReference type="OrthoDB" id="110174at2759"/>
<sequence>MSSYFSRLKQIYMGIIPIYPLGYVMVHGFRGDQIWAKPYMNRSSMEPSEHLKELVEQEIDKMERLKKANFKVVLTDEMEPKVYGGLFLSCGAELQFPLRMTLDDVETARRIGANLEVDLGLSKHRRKVEVNSETGDELIARLMLSDVAKQFIVQRQLQIANSGEYFCVPMLAWITLSTMGYGVLNAGSMVLGPIAATAAAIGFTLVSFSQFTKHFENYKTCKADEDTVNRGDEYAAGAIDYLESTMKLNRLYRRVLGEEGENRIARNGDLTDNSVKLSTRIREIRKIRKQIKQEETILNEEVN</sequence>
<accession>G0MEN3</accession>
<protein>
    <submittedName>
        <fullName evidence="2">Uncharacterized protein</fullName>
    </submittedName>
</protein>